<sequence length="75" mass="8970">MGYDAVKLELIEWLAKLNDEETIAYLKIVKDSRDKNDDWWKDLSVEQKESIERGIRDVKEGRVFSHEEIQRKYGL</sequence>
<evidence type="ECO:0000313" key="2">
    <source>
        <dbReference type="Proteomes" id="UP000265926"/>
    </source>
</evidence>
<dbReference type="OrthoDB" id="770454at2"/>
<reference evidence="1 2" key="1">
    <citation type="submission" date="2018-08" db="EMBL/GenBank/DDBJ databases">
        <title>Pallidiluteibacterium maritimus gen. nov., sp. nov., isolated from coastal sediment.</title>
        <authorList>
            <person name="Zhou L.Y."/>
        </authorList>
    </citation>
    <scope>NUCLEOTIDE SEQUENCE [LARGE SCALE GENOMIC DNA]</scope>
    <source>
        <strain evidence="1 2">XSD2</strain>
    </source>
</reference>
<comment type="caution">
    <text evidence="1">The sequence shown here is derived from an EMBL/GenBank/DDBJ whole genome shotgun (WGS) entry which is preliminary data.</text>
</comment>
<gene>
    <name evidence="1" type="ORF">D1614_00405</name>
</gene>
<dbReference type="RefSeq" id="WP_119435908.1">
    <property type="nucleotide sequence ID" value="NZ_QWGR01000001.1"/>
</dbReference>
<dbReference type="EMBL" id="QWGR01000001">
    <property type="protein sequence ID" value="RIJ50438.1"/>
    <property type="molecule type" value="Genomic_DNA"/>
</dbReference>
<dbReference type="AlphaFoldDB" id="A0A399T3K7"/>
<dbReference type="Proteomes" id="UP000265926">
    <property type="component" value="Unassembled WGS sequence"/>
</dbReference>
<protein>
    <recommendedName>
        <fullName evidence="3">Addiction module protein</fullName>
    </recommendedName>
</protein>
<name>A0A399T3K7_9BACT</name>
<accession>A0A399T3K7</accession>
<proteinExistence type="predicted"/>
<organism evidence="1 2">
    <name type="scientific">Maribellus luteus</name>
    <dbReference type="NCBI Taxonomy" id="2305463"/>
    <lineage>
        <taxon>Bacteria</taxon>
        <taxon>Pseudomonadati</taxon>
        <taxon>Bacteroidota</taxon>
        <taxon>Bacteroidia</taxon>
        <taxon>Marinilabiliales</taxon>
        <taxon>Prolixibacteraceae</taxon>
        <taxon>Maribellus</taxon>
    </lineage>
</organism>
<evidence type="ECO:0000313" key="1">
    <source>
        <dbReference type="EMBL" id="RIJ50438.1"/>
    </source>
</evidence>
<keyword evidence="2" id="KW-1185">Reference proteome</keyword>
<evidence type="ECO:0008006" key="3">
    <source>
        <dbReference type="Google" id="ProtNLM"/>
    </source>
</evidence>